<dbReference type="RefSeq" id="WP_301590597.1">
    <property type="nucleotide sequence ID" value="NZ_JAPFQI010000009.1"/>
</dbReference>
<dbReference type="InterPro" id="IPR023346">
    <property type="entry name" value="Lysozyme-like_dom_sf"/>
</dbReference>
<evidence type="ECO:0000256" key="1">
    <source>
        <dbReference type="ARBA" id="ARBA00007734"/>
    </source>
</evidence>
<evidence type="ECO:0000313" key="6">
    <source>
        <dbReference type="EMBL" id="MCW8086531.1"/>
    </source>
</evidence>
<feature type="chain" id="PRO_5045053098" evidence="4">
    <location>
        <begin position="24"/>
        <end position="646"/>
    </location>
</feature>
<organism evidence="6 7">
    <name type="scientific">Sabulicella glaciei</name>
    <dbReference type="NCBI Taxonomy" id="2984948"/>
    <lineage>
        <taxon>Bacteria</taxon>
        <taxon>Pseudomonadati</taxon>
        <taxon>Pseudomonadota</taxon>
        <taxon>Alphaproteobacteria</taxon>
        <taxon>Acetobacterales</taxon>
        <taxon>Acetobacteraceae</taxon>
        <taxon>Sabulicella</taxon>
    </lineage>
</organism>
<dbReference type="CDD" id="cd13401">
    <property type="entry name" value="Slt70-like"/>
    <property type="match status" value="1"/>
</dbReference>
<dbReference type="Gene3D" id="1.25.20.10">
    <property type="entry name" value="Bacterial muramidases"/>
    <property type="match status" value="1"/>
</dbReference>
<protein>
    <submittedName>
        <fullName evidence="6">Lytic transglycosylase domain-containing protein</fullName>
    </submittedName>
</protein>
<evidence type="ECO:0000256" key="2">
    <source>
        <dbReference type="ARBA" id="ARBA00009387"/>
    </source>
</evidence>
<sequence length="646" mass="70158">MLYKRGMFRRSLLLSSLALPAFAQTGRDAGRAALLAAQSGRWAEASALAASADPLLAKLVAWMRLTQRGGAASAAEIVGFIESAPDWPQQNALQTRAEELLALDPDDALVLRFHAPRPARTLEGAARHAGALINAGRLDAAREVARRAWGDDAGSDLMAEPDFLARVGNLLDADAHWRRFNRLFFARDLGGAQRVAPLLDPVRARLAELRLASGTDTAHAPAAARDAGATLTLAQALRRADRDTEAAALWAAAVPAQRDLPPVAQRAIWTERQVLSRKLLRLGDPRNAYQVASQHGQAIPGEPRQEAEFLAGFIALRFLEDPARALQHFRTVGEGSRSAITQARSLYWQGRAERDASRARAHWQQAAGFPVTFYGQMAALALGEDPATLSRRITGLAIPRPAEPEARAFLQRELVRLVLLMADLGEARRARPFLLRLEELSADNADRLLVARLATGIGRPDHAVWVARRGGAQGAMLVEDGWPSPYPAPSDGAEPAVVFAISRQESNFETDVVSSANARGVMQLLPATAAAVARRVGVAHSPGMLNDPSHNMRLGSAYIADRLDRYGGAMPLAFAAYNAGAARVDEWLGTYGDPRSGFRPMLDWMEMIPFGETRNYVQRVIENVAIYRAKDPATRNQPHPMAAWPV</sequence>
<accession>A0ABT3NWH5</accession>
<evidence type="ECO:0000256" key="3">
    <source>
        <dbReference type="ARBA" id="ARBA00022729"/>
    </source>
</evidence>
<proteinExistence type="inferred from homology"/>
<dbReference type="EMBL" id="JAPFQI010000009">
    <property type="protein sequence ID" value="MCW8086531.1"/>
    <property type="molecule type" value="Genomic_DNA"/>
</dbReference>
<gene>
    <name evidence="6" type="ORF">OF850_12900</name>
</gene>
<dbReference type="Gene3D" id="1.10.530.10">
    <property type="match status" value="1"/>
</dbReference>
<keyword evidence="3 4" id="KW-0732">Signal</keyword>
<name>A0ABT3NWH5_9PROT</name>
<comment type="similarity">
    <text evidence="2">Belongs to the virb1 family.</text>
</comment>
<dbReference type="InterPro" id="IPR008939">
    <property type="entry name" value="Lytic_TGlycosylase_superhlx_U"/>
</dbReference>
<dbReference type="PANTHER" id="PTHR37423:SF2">
    <property type="entry name" value="MEMBRANE-BOUND LYTIC MUREIN TRANSGLYCOSYLASE C"/>
    <property type="match status" value="1"/>
</dbReference>
<dbReference type="Pfam" id="PF01464">
    <property type="entry name" value="SLT"/>
    <property type="match status" value="1"/>
</dbReference>
<feature type="domain" description="Transglycosylase SLT" evidence="5">
    <location>
        <begin position="492"/>
        <end position="592"/>
    </location>
</feature>
<evidence type="ECO:0000313" key="7">
    <source>
        <dbReference type="Proteomes" id="UP001526430"/>
    </source>
</evidence>
<keyword evidence="7" id="KW-1185">Reference proteome</keyword>
<dbReference type="SUPFAM" id="SSF48435">
    <property type="entry name" value="Bacterial muramidases"/>
    <property type="match status" value="1"/>
</dbReference>
<feature type="signal peptide" evidence="4">
    <location>
        <begin position="1"/>
        <end position="23"/>
    </location>
</feature>
<reference evidence="6 7" key="1">
    <citation type="submission" date="2022-10" db="EMBL/GenBank/DDBJ databases">
        <title>Roseococcus glaciei nov., sp. nov., isolated from glacier.</title>
        <authorList>
            <person name="Liu Q."/>
            <person name="Xin Y.-H."/>
        </authorList>
    </citation>
    <scope>NUCLEOTIDE SEQUENCE [LARGE SCALE GENOMIC DNA]</scope>
    <source>
        <strain evidence="6 7">MDT2-1-1</strain>
    </source>
</reference>
<dbReference type="InterPro" id="IPR008258">
    <property type="entry name" value="Transglycosylase_SLT_dom_1"/>
</dbReference>
<dbReference type="SUPFAM" id="SSF53955">
    <property type="entry name" value="Lysozyme-like"/>
    <property type="match status" value="1"/>
</dbReference>
<dbReference type="PANTHER" id="PTHR37423">
    <property type="entry name" value="SOLUBLE LYTIC MUREIN TRANSGLYCOSYLASE-RELATED"/>
    <property type="match status" value="1"/>
</dbReference>
<evidence type="ECO:0000256" key="4">
    <source>
        <dbReference type="SAM" id="SignalP"/>
    </source>
</evidence>
<dbReference type="Proteomes" id="UP001526430">
    <property type="component" value="Unassembled WGS sequence"/>
</dbReference>
<comment type="caution">
    <text evidence="6">The sequence shown here is derived from an EMBL/GenBank/DDBJ whole genome shotgun (WGS) entry which is preliminary data.</text>
</comment>
<evidence type="ECO:0000259" key="5">
    <source>
        <dbReference type="Pfam" id="PF01464"/>
    </source>
</evidence>
<comment type="similarity">
    <text evidence="1">Belongs to the transglycosylase Slt family.</text>
</comment>